<sequence>MRGQHPANTRVAAFDVSVFRVPLAKPWVSAAHAITHHEHILVDISLEDGTTGTGWSSTMGNGGIAVAALARSYLGPMLIGRDIHDHEALWNELWRRSHQPGPGGIAALAVAGFDLALWDLRGKLAGLPVRKLIGGAADSLEVYASAVNLHLSDAALVEQTRGFLDAGNRLFKIKVGRPEIEDDMARIAAVREVIGSRPLMLDANQRFKPGEALRRIQAYARFDPVWMEEPMASDDIDSHARLAAVSPVPIALGEEVSTRYEFWRYVASGGVHFLQPNVLKVGGITEWLKIAHLGNCANLTIAPHGTLESSIIVAAAIPGCYPVENIDGGSFMDQGIAEFSAVPKDGRVALSDMAGLGVVFDRAALEPFRAGSDTTVLLADPAAFYGQD</sequence>
<dbReference type="InterPro" id="IPR013342">
    <property type="entry name" value="Mandelate_racemase_C"/>
</dbReference>
<dbReference type="SFLD" id="SFLDS00001">
    <property type="entry name" value="Enolase"/>
    <property type="match status" value="1"/>
</dbReference>
<name>A0A317PT08_9HYPH</name>
<dbReference type="SMART" id="SM00922">
    <property type="entry name" value="MR_MLE"/>
    <property type="match status" value="1"/>
</dbReference>
<evidence type="ECO:0000313" key="6">
    <source>
        <dbReference type="Proteomes" id="UP000246352"/>
    </source>
</evidence>
<dbReference type="InterPro" id="IPR046945">
    <property type="entry name" value="RHMD-like"/>
</dbReference>
<dbReference type="RefSeq" id="WP_110031012.1">
    <property type="nucleotide sequence ID" value="NZ_QGTR01000001.1"/>
</dbReference>
<dbReference type="Gene3D" id="3.30.390.10">
    <property type="entry name" value="Enolase-like, N-terminal domain"/>
    <property type="match status" value="1"/>
</dbReference>
<dbReference type="InterPro" id="IPR036849">
    <property type="entry name" value="Enolase-like_C_sf"/>
</dbReference>
<dbReference type="Proteomes" id="UP000246352">
    <property type="component" value="Unassembled WGS sequence"/>
</dbReference>
<keyword evidence="6" id="KW-1185">Reference proteome</keyword>
<dbReference type="EMBL" id="QGTR01000001">
    <property type="protein sequence ID" value="PWW04593.1"/>
    <property type="molecule type" value="Genomic_DNA"/>
</dbReference>
<keyword evidence="2" id="KW-0479">Metal-binding</keyword>
<dbReference type="InterPro" id="IPR029065">
    <property type="entry name" value="Enolase_C-like"/>
</dbReference>
<evidence type="ECO:0000256" key="3">
    <source>
        <dbReference type="ARBA" id="ARBA00022842"/>
    </source>
</evidence>
<comment type="caution">
    <text evidence="5">The sequence shown here is derived from an EMBL/GenBank/DDBJ whole genome shotgun (WGS) entry which is preliminary data.</text>
</comment>
<accession>A0A317PT08</accession>
<dbReference type="AlphaFoldDB" id="A0A317PT08"/>
<dbReference type="GO" id="GO:0016052">
    <property type="term" value="P:carbohydrate catabolic process"/>
    <property type="evidence" value="ECO:0007669"/>
    <property type="project" value="TreeGrafter"/>
</dbReference>
<proteinExistence type="predicted"/>
<evidence type="ECO:0000313" key="5">
    <source>
        <dbReference type="EMBL" id="PWW04593.1"/>
    </source>
</evidence>
<protein>
    <submittedName>
        <fullName evidence="5">L-alanine-DL-glutamate epimerase-like enolase superfamily enzyme</fullName>
    </submittedName>
</protein>
<dbReference type="OrthoDB" id="9775913at2"/>
<dbReference type="Pfam" id="PF13378">
    <property type="entry name" value="MR_MLE_C"/>
    <property type="match status" value="1"/>
</dbReference>
<evidence type="ECO:0000259" key="4">
    <source>
        <dbReference type="SMART" id="SM00922"/>
    </source>
</evidence>
<dbReference type="InterPro" id="IPR029017">
    <property type="entry name" value="Enolase-like_N"/>
</dbReference>
<evidence type="ECO:0000256" key="1">
    <source>
        <dbReference type="ARBA" id="ARBA00001946"/>
    </source>
</evidence>
<dbReference type="SUPFAM" id="SSF54826">
    <property type="entry name" value="Enolase N-terminal domain-like"/>
    <property type="match status" value="1"/>
</dbReference>
<dbReference type="Gene3D" id="3.20.20.120">
    <property type="entry name" value="Enolase-like C-terminal domain"/>
    <property type="match status" value="1"/>
</dbReference>
<dbReference type="GO" id="GO:0000287">
    <property type="term" value="F:magnesium ion binding"/>
    <property type="evidence" value="ECO:0007669"/>
    <property type="project" value="TreeGrafter"/>
</dbReference>
<comment type="cofactor">
    <cofactor evidence="1">
        <name>Mg(2+)</name>
        <dbReference type="ChEBI" id="CHEBI:18420"/>
    </cofactor>
</comment>
<gene>
    <name evidence="5" type="ORF">DFR52_1011292</name>
</gene>
<dbReference type="CDD" id="cd03316">
    <property type="entry name" value="MR_like"/>
    <property type="match status" value="1"/>
</dbReference>
<dbReference type="PANTHER" id="PTHR13794">
    <property type="entry name" value="ENOLASE SUPERFAMILY, MANDELATE RACEMASE"/>
    <property type="match status" value="1"/>
</dbReference>
<keyword evidence="3" id="KW-0460">Magnesium</keyword>
<organism evidence="5 6">
    <name type="scientific">Hoeflea marina</name>
    <dbReference type="NCBI Taxonomy" id="274592"/>
    <lineage>
        <taxon>Bacteria</taxon>
        <taxon>Pseudomonadati</taxon>
        <taxon>Pseudomonadota</taxon>
        <taxon>Alphaproteobacteria</taxon>
        <taxon>Hyphomicrobiales</taxon>
        <taxon>Rhizobiaceae</taxon>
        <taxon>Hoeflea</taxon>
    </lineage>
</organism>
<feature type="domain" description="Mandelate racemase/muconate lactonizing enzyme C-terminal" evidence="4">
    <location>
        <begin position="153"/>
        <end position="249"/>
    </location>
</feature>
<dbReference type="SUPFAM" id="SSF51604">
    <property type="entry name" value="Enolase C-terminal domain-like"/>
    <property type="match status" value="1"/>
</dbReference>
<dbReference type="InterPro" id="IPR013341">
    <property type="entry name" value="Mandelate_racemase_N_dom"/>
</dbReference>
<dbReference type="GO" id="GO:0016836">
    <property type="term" value="F:hydro-lyase activity"/>
    <property type="evidence" value="ECO:0007669"/>
    <property type="project" value="TreeGrafter"/>
</dbReference>
<evidence type="ECO:0000256" key="2">
    <source>
        <dbReference type="ARBA" id="ARBA00022723"/>
    </source>
</evidence>
<dbReference type="Pfam" id="PF02746">
    <property type="entry name" value="MR_MLE_N"/>
    <property type="match status" value="1"/>
</dbReference>
<reference evidence="5 6" key="1">
    <citation type="submission" date="2018-05" db="EMBL/GenBank/DDBJ databases">
        <title>Genomic Encyclopedia of Type Strains, Phase IV (KMG-IV): sequencing the most valuable type-strain genomes for metagenomic binning, comparative biology and taxonomic classification.</title>
        <authorList>
            <person name="Goeker M."/>
        </authorList>
    </citation>
    <scope>NUCLEOTIDE SEQUENCE [LARGE SCALE GENOMIC DNA]</scope>
    <source>
        <strain evidence="5 6">DSM 16791</strain>
    </source>
</reference>
<dbReference type="PANTHER" id="PTHR13794:SF58">
    <property type="entry name" value="MITOCHONDRIAL ENOLASE SUPERFAMILY MEMBER 1"/>
    <property type="match status" value="1"/>
</dbReference>